<feature type="region of interest" description="Disordered" evidence="1">
    <location>
        <begin position="138"/>
        <end position="165"/>
    </location>
</feature>
<name>A0A916UIF2_9HYPH</name>
<keyword evidence="2" id="KW-1133">Transmembrane helix</keyword>
<dbReference type="RefSeq" id="WP_188610524.1">
    <property type="nucleotide sequence ID" value="NZ_BMGG01000006.1"/>
</dbReference>
<gene>
    <name evidence="3" type="ORF">GCM10010994_35570</name>
</gene>
<proteinExistence type="predicted"/>
<dbReference type="PROSITE" id="PS51257">
    <property type="entry name" value="PROKAR_LIPOPROTEIN"/>
    <property type="match status" value="1"/>
</dbReference>
<sequence>MAETPSRPRERGPTRVALLIAAAVGALGACIVIAVLTSLPPALDAAAARLCQAAIPALNDDGVGLKFGRAVTGPVQDSLRIDYIATAAGGAARRREVTCRFERTEPHRAPRLAGIATEGGPLSDSSFYFLNRFFLEQSGEGPAASPPAPPPATTSNGSPGRNGEK</sequence>
<evidence type="ECO:0000256" key="2">
    <source>
        <dbReference type="SAM" id="Phobius"/>
    </source>
</evidence>
<keyword evidence="2" id="KW-0472">Membrane</keyword>
<protein>
    <recommendedName>
        <fullName evidence="5">Lipoprotein</fullName>
    </recommendedName>
</protein>
<reference evidence="3" key="1">
    <citation type="journal article" date="2014" name="Int. J. Syst. Evol. Microbiol.">
        <title>Complete genome sequence of Corynebacterium casei LMG S-19264T (=DSM 44701T), isolated from a smear-ripened cheese.</title>
        <authorList>
            <consortium name="US DOE Joint Genome Institute (JGI-PGF)"/>
            <person name="Walter F."/>
            <person name="Albersmeier A."/>
            <person name="Kalinowski J."/>
            <person name="Ruckert C."/>
        </authorList>
    </citation>
    <scope>NUCLEOTIDE SEQUENCE</scope>
    <source>
        <strain evidence="3">CGMCC 1.12919</strain>
    </source>
</reference>
<feature type="transmembrane region" description="Helical" evidence="2">
    <location>
        <begin position="16"/>
        <end position="36"/>
    </location>
</feature>
<dbReference type="AlphaFoldDB" id="A0A916UIF2"/>
<keyword evidence="2" id="KW-0812">Transmembrane</keyword>
<reference evidence="3" key="2">
    <citation type="submission" date="2020-09" db="EMBL/GenBank/DDBJ databases">
        <authorList>
            <person name="Sun Q."/>
            <person name="Zhou Y."/>
        </authorList>
    </citation>
    <scope>NUCLEOTIDE SEQUENCE</scope>
    <source>
        <strain evidence="3">CGMCC 1.12919</strain>
    </source>
</reference>
<comment type="caution">
    <text evidence="3">The sequence shown here is derived from an EMBL/GenBank/DDBJ whole genome shotgun (WGS) entry which is preliminary data.</text>
</comment>
<evidence type="ECO:0000256" key="1">
    <source>
        <dbReference type="SAM" id="MobiDB-lite"/>
    </source>
</evidence>
<dbReference type="EMBL" id="BMGG01000006">
    <property type="protein sequence ID" value="GGC74090.1"/>
    <property type="molecule type" value="Genomic_DNA"/>
</dbReference>
<accession>A0A916UIF2</accession>
<evidence type="ECO:0008006" key="5">
    <source>
        <dbReference type="Google" id="ProtNLM"/>
    </source>
</evidence>
<evidence type="ECO:0000313" key="4">
    <source>
        <dbReference type="Proteomes" id="UP000637002"/>
    </source>
</evidence>
<evidence type="ECO:0000313" key="3">
    <source>
        <dbReference type="EMBL" id="GGC74090.1"/>
    </source>
</evidence>
<keyword evidence="4" id="KW-1185">Reference proteome</keyword>
<dbReference type="Proteomes" id="UP000637002">
    <property type="component" value="Unassembled WGS sequence"/>
</dbReference>
<organism evidence="3 4">
    <name type="scientific">Chelatococcus reniformis</name>
    <dbReference type="NCBI Taxonomy" id="1494448"/>
    <lineage>
        <taxon>Bacteria</taxon>
        <taxon>Pseudomonadati</taxon>
        <taxon>Pseudomonadota</taxon>
        <taxon>Alphaproteobacteria</taxon>
        <taxon>Hyphomicrobiales</taxon>
        <taxon>Chelatococcaceae</taxon>
        <taxon>Chelatococcus</taxon>
    </lineage>
</organism>